<dbReference type="GO" id="GO:0004526">
    <property type="term" value="F:ribonuclease P activity"/>
    <property type="evidence" value="ECO:0007669"/>
    <property type="project" value="UniProtKB-UniRule"/>
</dbReference>
<keyword evidence="4 6" id="KW-0378">Hydrolase</keyword>
<keyword evidence="1 6" id="KW-0819">tRNA processing</keyword>
<evidence type="ECO:0000313" key="8">
    <source>
        <dbReference type="EMBL" id="CRX37137.1"/>
    </source>
</evidence>
<gene>
    <name evidence="6" type="primary">rnpA</name>
    <name evidence="8" type="ORF">HEPPS_03560</name>
</gene>
<dbReference type="GO" id="GO:0030677">
    <property type="term" value="C:ribonuclease P complex"/>
    <property type="evidence" value="ECO:0007669"/>
    <property type="project" value="TreeGrafter"/>
</dbReference>
<evidence type="ECO:0000256" key="4">
    <source>
        <dbReference type="ARBA" id="ARBA00022801"/>
    </source>
</evidence>
<evidence type="ECO:0000256" key="2">
    <source>
        <dbReference type="ARBA" id="ARBA00022722"/>
    </source>
</evidence>
<keyword evidence="2 6" id="KW-0540">Nuclease</keyword>
<comment type="similarity">
    <text evidence="6">Belongs to the RnpA family.</text>
</comment>
<keyword evidence="9" id="KW-1185">Reference proteome</keyword>
<dbReference type="Pfam" id="PF00825">
    <property type="entry name" value="Ribonuclease_P"/>
    <property type="match status" value="1"/>
</dbReference>
<comment type="catalytic activity">
    <reaction evidence="6">
        <text>Endonucleolytic cleavage of RNA, removing 5'-extranucleotides from tRNA precursor.</text>
        <dbReference type="EC" id="3.1.26.5"/>
    </reaction>
</comment>
<reference evidence="9" key="1">
    <citation type="submission" date="2015-05" db="EMBL/GenBank/DDBJ databases">
        <authorList>
            <person name="Collingro A."/>
        </authorList>
    </citation>
    <scope>NUCLEOTIDE SEQUENCE [LARGE SCALE GENOMIC DNA]</scope>
    <source>
        <strain evidence="9">Ps</strain>
    </source>
</reference>
<dbReference type="Gene3D" id="3.30.230.10">
    <property type="match status" value="1"/>
</dbReference>
<dbReference type="GO" id="GO:0001682">
    <property type="term" value="P:tRNA 5'-leader removal"/>
    <property type="evidence" value="ECO:0007669"/>
    <property type="project" value="UniProtKB-UniRule"/>
</dbReference>
<evidence type="ECO:0000256" key="3">
    <source>
        <dbReference type="ARBA" id="ARBA00022759"/>
    </source>
</evidence>
<dbReference type="GO" id="GO:0000049">
    <property type="term" value="F:tRNA binding"/>
    <property type="evidence" value="ECO:0007669"/>
    <property type="project" value="UniProtKB-UniRule"/>
</dbReference>
<evidence type="ECO:0000256" key="6">
    <source>
        <dbReference type="HAMAP-Rule" id="MF_00227"/>
    </source>
</evidence>
<evidence type="ECO:0000313" key="9">
    <source>
        <dbReference type="Proteomes" id="UP000242141"/>
    </source>
</evidence>
<organism evidence="8 9">
    <name type="scientific">Candidatus Hepatoplasma crinochetorum</name>
    <dbReference type="NCBI Taxonomy" id="295596"/>
    <lineage>
        <taxon>Bacteria</taxon>
        <taxon>Bacillati</taxon>
        <taxon>Mycoplasmatota</taxon>
        <taxon>Mollicutes</taxon>
        <taxon>Candidatus Hepatoplasmataceae</taxon>
        <taxon>Candidatus Hepatoplasma</taxon>
    </lineage>
</organism>
<dbReference type="GO" id="GO:0042781">
    <property type="term" value="F:3'-tRNA processing endoribonuclease activity"/>
    <property type="evidence" value="ECO:0007669"/>
    <property type="project" value="TreeGrafter"/>
</dbReference>
<comment type="function">
    <text evidence="6">RNaseP catalyzes the removal of the 5'-leader sequence from pre-tRNA to produce the mature 5'-terminus. It can also cleave other RNA substrates such as 4.5S RNA. The protein component plays an auxiliary but essential role in vivo by binding to the 5'-leader sequence and broadening the substrate specificity of the ribozyme.</text>
</comment>
<keyword evidence="5 6" id="KW-0694">RNA-binding</keyword>
<dbReference type="Proteomes" id="UP000242141">
    <property type="component" value="Unassembled WGS sequence"/>
</dbReference>
<dbReference type="AlphaFoldDB" id="A0A0G7ZLV5"/>
<name>A0A0G7ZLV5_9MOLU</name>
<dbReference type="NCBIfam" id="TIGR00188">
    <property type="entry name" value="rnpA"/>
    <property type="match status" value="1"/>
</dbReference>
<comment type="subunit">
    <text evidence="6">Consists of a catalytic RNA component (M1 or rnpB) and a protein subunit.</text>
</comment>
<accession>A0A0G7ZLV5</accession>
<dbReference type="InterPro" id="IPR014721">
    <property type="entry name" value="Ribsml_uS5_D2-typ_fold_subgr"/>
</dbReference>
<proteinExistence type="inferred from homology"/>
<protein>
    <recommendedName>
        <fullName evidence="6 7">Ribonuclease P protein component</fullName>
        <shortName evidence="6">RNase P protein</shortName>
        <shortName evidence="6">RNaseP protein</shortName>
        <ecNumber evidence="6 7">3.1.26.5</ecNumber>
    </recommendedName>
    <alternativeName>
        <fullName evidence="6">Protein C5</fullName>
    </alternativeName>
</protein>
<dbReference type="InterPro" id="IPR020568">
    <property type="entry name" value="Ribosomal_Su5_D2-typ_SF"/>
</dbReference>
<dbReference type="EC" id="3.1.26.5" evidence="6 7"/>
<dbReference type="HAMAP" id="MF_00227">
    <property type="entry name" value="RNase_P"/>
    <property type="match status" value="1"/>
</dbReference>
<evidence type="ECO:0000256" key="5">
    <source>
        <dbReference type="ARBA" id="ARBA00022884"/>
    </source>
</evidence>
<dbReference type="SUPFAM" id="SSF54211">
    <property type="entry name" value="Ribosomal protein S5 domain 2-like"/>
    <property type="match status" value="1"/>
</dbReference>
<dbReference type="EMBL" id="CWGI01000001">
    <property type="protein sequence ID" value="CRX37137.1"/>
    <property type="molecule type" value="Genomic_DNA"/>
</dbReference>
<sequence>MKQIYSLKNKQLFQKVLVEGKKIYTDYFSIFYISAEETKIGISIPKKHGDAVFRNNQKRQIKNIIGKFSNLNLLKKDLVIITKPNFYNFDFKKKEHIIINLLNKFIEN</sequence>
<dbReference type="PANTHER" id="PTHR33992:SF1">
    <property type="entry name" value="RIBONUCLEASE P PROTEIN COMPONENT"/>
    <property type="match status" value="1"/>
</dbReference>
<dbReference type="PANTHER" id="PTHR33992">
    <property type="entry name" value="RIBONUCLEASE P PROTEIN COMPONENT"/>
    <property type="match status" value="1"/>
</dbReference>
<evidence type="ECO:0000256" key="1">
    <source>
        <dbReference type="ARBA" id="ARBA00022694"/>
    </source>
</evidence>
<evidence type="ECO:0000256" key="7">
    <source>
        <dbReference type="NCBIfam" id="TIGR00188"/>
    </source>
</evidence>
<keyword evidence="3 6" id="KW-0255">Endonuclease</keyword>
<dbReference type="InterPro" id="IPR000100">
    <property type="entry name" value="RNase_P"/>
</dbReference>